<evidence type="ECO:0000256" key="1">
    <source>
        <dbReference type="ARBA" id="ARBA00022676"/>
    </source>
</evidence>
<keyword evidence="4" id="KW-1185">Reference proteome</keyword>
<organism evidence="3 4">
    <name type="scientific">Advenella mimigardefordensis (strain DSM 17166 / LMG 22922 / DPN7)</name>
    <dbReference type="NCBI Taxonomy" id="1247726"/>
    <lineage>
        <taxon>Bacteria</taxon>
        <taxon>Pseudomonadati</taxon>
        <taxon>Pseudomonadota</taxon>
        <taxon>Betaproteobacteria</taxon>
        <taxon>Burkholderiales</taxon>
        <taxon>Alcaligenaceae</taxon>
    </lineage>
</organism>
<dbReference type="STRING" id="1247726.MIM_c12800"/>
<protein>
    <submittedName>
        <fullName evidence="3">Putative glycosyltransferase, family 9</fullName>
    </submittedName>
</protein>
<dbReference type="Pfam" id="PF01075">
    <property type="entry name" value="Glyco_transf_9"/>
    <property type="match status" value="1"/>
</dbReference>
<dbReference type="KEGG" id="amim:MIM_c12800"/>
<name>W0P948_ADVMD</name>
<dbReference type="Proteomes" id="UP000019095">
    <property type="component" value="Chromosome"/>
</dbReference>
<dbReference type="GO" id="GO:0009244">
    <property type="term" value="P:lipopolysaccharide core region biosynthetic process"/>
    <property type="evidence" value="ECO:0007669"/>
    <property type="project" value="TreeGrafter"/>
</dbReference>
<dbReference type="SUPFAM" id="SSF53756">
    <property type="entry name" value="UDP-Glycosyltransferase/glycogen phosphorylase"/>
    <property type="match status" value="1"/>
</dbReference>
<dbReference type="OrthoDB" id="9797795at2"/>
<dbReference type="GO" id="GO:0005829">
    <property type="term" value="C:cytosol"/>
    <property type="evidence" value="ECO:0007669"/>
    <property type="project" value="TreeGrafter"/>
</dbReference>
<dbReference type="PANTHER" id="PTHR30160">
    <property type="entry name" value="TETRAACYLDISACCHARIDE 4'-KINASE-RELATED"/>
    <property type="match status" value="1"/>
</dbReference>
<dbReference type="InterPro" id="IPR002201">
    <property type="entry name" value="Glyco_trans_9"/>
</dbReference>
<proteinExistence type="predicted"/>
<dbReference type="Gene3D" id="3.40.50.2000">
    <property type="entry name" value="Glycogen Phosphorylase B"/>
    <property type="match status" value="2"/>
</dbReference>
<evidence type="ECO:0000313" key="4">
    <source>
        <dbReference type="Proteomes" id="UP000019095"/>
    </source>
</evidence>
<dbReference type="EMBL" id="CP003915">
    <property type="protein sequence ID" value="AHG63374.1"/>
    <property type="molecule type" value="Genomic_DNA"/>
</dbReference>
<sequence>MVDKQRESAVIAPGWLDGKAMLAAIKPTLKKAVRQLEKAGRKAVFAALSAAAGRRQEVSVTALQEVSRIIVIRPNYRIGNAILSTAIIAPLQERFPGATIDFLVTDKTASLFANLPIGHITTVSRSVMRQPWRALPIVRQLRARRYDLAVQLAPSSLSGLVVSTLVGARYIMGKPKGSAAWYDITVTDPIVHAYDVGTAFSRTLGTICPANTCLAISDKERMRALGQFQAMGLETDGDGNPDAFVAVFVGGHADKVCPVSFWLALINDLNRTGKRFVVFVGPEEKAMIPRLQQALATLPLGSLCPPQPLRLFAAMLAQARVMVTPDSGPMHMAAALGVPVVMMLQAQKSMGFVPPCAGSRVVPNLNVSQVLVAVDGHYNDNAADATTNVMEADWPRVKASDRQISDSSMSVEMAL</sequence>
<keyword evidence="1" id="KW-0328">Glycosyltransferase</keyword>
<dbReference type="HOGENOM" id="CLU_694022_0_0_4"/>
<reference evidence="3 4" key="1">
    <citation type="journal article" date="2014" name="Microbiology">
        <title>Unravelling the complete genome sequence of Advenella mimigardefordensis strain DPN7T and novel insights in the catabolism of the xenobiotic polythioester precursor 3,3'-dithiodipropionate.</title>
        <authorList>
            <person name="Wubbeler J.H."/>
            <person name="Hiessl S."/>
            <person name="Schuldes J."/>
            <person name="Thurmer A."/>
            <person name="Daniel R."/>
            <person name="Steinbuchel A."/>
        </authorList>
    </citation>
    <scope>NUCLEOTIDE SEQUENCE [LARGE SCALE GENOMIC DNA]</scope>
    <source>
        <strain evidence="4">DSM 17166 / LMG 22922 / DPN7</strain>
    </source>
</reference>
<dbReference type="RefSeq" id="WP_025372004.1">
    <property type="nucleotide sequence ID" value="NZ_CP003915.1"/>
</dbReference>
<dbReference type="PANTHER" id="PTHR30160:SF7">
    <property type="entry name" value="ADP-HEPTOSE--LPS HEPTOSYLTRANSFERASE 2"/>
    <property type="match status" value="1"/>
</dbReference>
<keyword evidence="2 3" id="KW-0808">Transferase</keyword>
<dbReference type="AlphaFoldDB" id="W0P948"/>
<gene>
    <name evidence="3" type="ORF">MIM_c12800</name>
</gene>
<dbReference type="eggNOG" id="COG0859">
    <property type="taxonomic scope" value="Bacteria"/>
</dbReference>
<evidence type="ECO:0000313" key="3">
    <source>
        <dbReference type="EMBL" id="AHG63374.1"/>
    </source>
</evidence>
<dbReference type="CDD" id="cd03789">
    <property type="entry name" value="GT9_LPS_heptosyltransferase"/>
    <property type="match status" value="1"/>
</dbReference>
<accession>W0P948</accession>
<dbReference type="InterPro" id="IPR051199">
    <property type="entry name" value="LPS_LOS_Heptosyltrfase"/>
</dbReference>
<evidence type="ECO:0000256" key="2">
    <source>
        <dbReference type="ARBA" id="ARBA00022679"/>
    </source>
</evidence>
<dbReference type="GO" id="GO:0008713">
    <property type="term" value="F:ADP-heptose-lipopolysaccharide heptosyltransferase activity"/>
    <property type="evidence" value="ECO:0007669"/>
    <property type="project" value="TreeGrafter"/>
</dbReference>
<dbReference type="PATRIC" id="fig|1247726.3.peg.1405"/>